<dbReference type="Pfam" id="PF14028">
    <property type="entry name" value="Lant_dehydr_C"/>
    <property type="match status" value="1"/>
</dbReference>
<feature type="domain" description="Lantibiotic dehydratase N-terminal" evidence="1">
    <location>
        <begin position="252"/>
        <end position="619"/>
    </location>
</feature>
<protein>
    <submittedName>
        <fullName evidence="3">Thiopeptide-type bacteriocin biosynthesis domain-containing protein</fullName>
    </submittedName>
</protein>
<accession>A0A1G7R3I9</accession>
<feature type="domain" description="Lantibiotic dehydratase N-terminal" evidence="1">
    <location>
        <begin position="45"/>
        <end position="238"/>
    </location>
</feature>
<gene>
    <name evidence="3" type="ORF">SAMN05421505_101234</name>
</gene>
<evidence type="ECO:0000313" key="3">
    <source>
        <dbReference type="EMBL" id="SDG05297.1"/>
    </source>
</evidence>
<dbReference type="Pfam" id="PF04738">
    <property type="entry name" value="Lant_dehydr_N"/>
    <property type="match status" value="2"/>
</dbReference>
<dbReference type="EMBL" id="FNCN01000001">
    <property type="protein sequence ID" value="SDG05297.1"/>
    <property type="molecule type" value="Genomic_DNA"/>
</dbReference>
<dbReference type="InterPro" id="IPR023809">
    <property type="entry name" value="Thiopep_bacteriocin_synth_dom"/>
</dbReference>
<dbReference type="InterPro" id="IPR006827">
    <property type="entry name" value="Lant_deHydtase_N"/>
</dbReference>
<evidence type="ECO:0000313" key="4">
    <source>
        <dbReference type="Proteomes" id="UP000198923"/>
    </source>
</evidence>
<name>A0A1G7R3I9_9ACTN</name>
<evidence type="ECO:0000259" key="1">
    <source>
        <dbReference type="Pfam" id="PF04738"/>
    </source>
</evidence>
<dbReference type="AlphaFoldDB" id="A0A1G7R3I9"/>
<dbReference type="NCBIfam" id="TIGR03891">
    <property type="entry name" value="thiopep_ocin"/>
    <property type="match status" value="1"/>
</dbReference>
<dbReference type="STRING" id="504805.SAMN05421505_101234"/>
<feature type="domain" description="Thiopeptide-type bacteriocin biosynthesis" evidence="2">
    <location>
        <begin position="693"/>
        <end position="894"/>
    </location>
</feature>
<dbReference type="OrthoDB" id="1273722at2"/>
<sequence length="905" mass="99778">MFQAVDATLIRAAAYPQGLTFPAWPDLTSYRPSSWVEWLRNVWALPEFAEAVGLASPDLSAQITRVLDGDTVDARRLRRLTEATVRYVLRWRTRATPFGRFAGVASGRLGTHAAFCWDEKHHAVPHPREHHGTADGFPALRTASVVTSSLGYVRGGAWVTPCVRVEGGRLWDAEVDLTGPAAIAVEAARSPIPFVDLAELVAKEPDGDLAAAEVLLAGLVNAGILLTDTRRRMITTDADKARARSEDFAGTPVDLRLDCSVTLPPSVVGEVQDAASALVAVAPRFAWAADYHRSFIERWGPGAAVPAREVLRVLGYPAGYRTSTRRRSQVPHTRRDSVLFVLAQEAALDDGAEVLLDDETIAALRGEDDRVPIPHTELRFTLAADTVQDLDRGKFTLTVVSAARHAGVSAARFLHLLDPADLDRFRRVYEQLLTASPGAYAVQVAAPPLNLRIAALACAPELLPVLPVSEFHPDPAVQVDDLAVAGDGLRLWLVSRTTGRPVEPLLFNSVLLPTGQHPLVRFLVEIWTAFLAPCARFDWGHAIRLPFLPRVRRGRSILHPARWLVPATAFPGRRATWREWKTGWDRYRERYRLPREVFLGEDDERVRLDLDENAHLALLRSHLDRYPNAVLTETPGASGWSDGRPAEILLTLARTRPPTVSRARPCRPASVLQHRPGRSPWLDARLFGRSDDILTHLTSHPRLPPGWWFLRYPDPEPHLRLRIPLHTVSFADAAYDLATWTERLHDEGLLTDYLLTTYRPEARHGTGPTLAAAETVFAADSRNALRHLSGDRQAATAAGMLAIAHGFTGDGPEWLVGHAPRLSGPRLDPAQLTRSRRPFGDADLSTALGAYRTLVEADGLDVDQVLSDLLHLHHARMIGVDVASERHCLRLARAVALTHLARTAS</sequence>
<evidence type="ECO:0000259" key="2">
    <source>
        <dbReference type="Pfam" id="PF14028"/>
    </source>
</evidence>
<dbReference type="Proteomes" id="UP000198923">
    <property type="component" value="Unassembled WGS sequence"/>
</dbReference>
<proteinExistence type="predicted"/>
<dbReference type="RefSeq" id="WP_093167275.1">
    <property type="nucleotide sequence ID" value="NZ_FNCN01000001.1"/>
</dbReference>
<keyword evidence="4" id="KW-1185">Reference proteome</keyword>
<organism evidence="3 4">
    <name type="scientific">Sinosporangium album</name>
    <dbReference type="NCBI Taxonomy" id="504805"/>
    <lineage>
        <taxon>Bacteria</taxon>
        <taxon>Bacillati</taxon>
        <taxon>Actinomycetota</taxon>
        <taxon>Actinomycetes</taxon>
        <taxon>Streptosporangiales</taxon>
        <taxon>Streptosporangiaceae</taxon>
        <taxon>Sinosporangium</taxon>
    </lineage>
</organism>
<reference evidence="3 4" key="1">
    <citation type="submission" date="2016-10" db="EMBL/GenBank/DDBJ databases">
        <authorList>
            <person name="de Groot N.N."/>
        </authorList>
    </citation>
    <scope>NUCLEOTIDE SEQUENCE [LARGE SCALE GENOMIC DNA]</scope>
    <source>
        <strain evidence="3 4">CPCC 201354</strain>
    </source>
</reference>